<dbReference type="EMBL" id="JAJTJA010000017">
    <property type="protein sequence ID" value="KAH8688799.1"/>
    <property type="molecule type" value="Genomic_DNA"/>
</dbReference>
<evidence type="ECO:0000256" key="1">
    <source>
        <dbReference type="SAM" id="MobiDB-lite"/>
    </source>
</evidence>
<dbReference type="Pfam" id="PF11905">
    <property type="entry name" value="DUF3425"/>
    <property type="match status" value="1"/>
</dbReference>
<feature type="domain" description="BZIP" evidence="2">
    <location>
        <begin position="15"/>
        <end position="30"/>
    </location>
</feature>
<dbReference type="Proteomes" id="UP001201262">
    <property type="component" value="Unassembled WGS sequence"/>
</dbReference>
<dbReference type="InterPro" id="IPR046347">
    <property type="entry name" value="bZIP_sf"/>
</dbReference>
<dbReference type="PANTHER" id="PTHR38116">
    <property type="entry name" value="CHROMOSOME 7, WHOLE GENOME SHOTGUN SEQUENCE"/>
    <property type="match status" value="1"/>
</dbReference>
<dbReference type="RefSeq" id="XP_046065271.1">
    <property type="nucleotide sequence ID" value="XM_046218850.1"/>
</dbReference>
<dbReference type="InterPro" id="IPR021833">
    <property type="entry name" value="DUF3425"/>
</dbReference>
<dbReference type="AlphaFoldDB" id="A0AAD4KE14"/>
<dbReference type="PANTHER" id="PTHR38116:SF9">
    <property type="entry name" value="BZIP DOMAIN-CONTAINING PROTEIN"/>
    <property type="match status" value="1"/>
</dbReference>
<dbReference type="PROSITE" id="PS00036">
    <property type="entry name" value="BZIP_BASIC"/>
    <property type="match status" value="1"/>
</dbReference>
<accession>A0AAD4KE14</accession>
<evidence type="ECO:0000313" key="3">
    <source>
        <dbReference type="EMBL" id="KAH8688799.1"/>
    </source>
</evidence>
<keyword evidence="4" id="KW-1185">Reference proteome</keyword>
<dbReference type="SUPFAM" id="SSF57959">
    <property type="entry name" value="Leucine zipper domain"/>
    <property type="match status" value="1"/>
</dbReference>
<proteinExistence type="predicted"/>
<dbReference type="CDD" id="cd14688">
    <property type="entry name" value="bZIP_YAP"/>
    <property type="match status" value="1"/>
</dbReference>
<dbReference type="InterPro" id="IPR004827">
    <property type="entry name" value="bZIP"/>
</dbReference>
<dbReference type="Gene3D" id="1.20.5.170">
    <property type="match status" value="1"/>
</dbReference>
<sequence>MDASGHASENKDLEKKRLRNRLAQRAFRRRQANRLRELRDQVNLGDKPYDETIKNLQEENSCLRKNLIQVQSNLARLIATMQKMSRTISDALGESSQKESSERHTSYQVSAKPDTPSSSCEGFDLGLKDYELADIQDTSINEAQIMAIFDYTQTDDRTTGALLLPKKTAVNSNLAKDAVDFNSPARQIPSIWSFEYGMGIEPYADALARREDSGTMRGRSWIETNSPFSDHIQVLQSLLKSKITHRMPPEGPTMNLFYKEVLVMLSLFNSMNRPDVMRWYAKTRFYHIVHLTAWQIYPCTRTFNAIHPQYRPTALQIQSDYPRTIDWIPFQSIRDRLIRLHAANPLIDQIICDAVSSYVVETCMADLIVGAPATKVYIRVTDLITNIDEGASPSGVGGNAASLPVPDVATLFSSPACSKAIFNLLNVDRGVSNYKVDPAFFYKFPELYDPRFDIVANGIPLRPDVQHRLSCPKPLTPQIFQTYRNFLDFSYDSSIGANLFSD</sequence>
<evidence type="ECO:0000259" key="2">
    <source>
        <dbReference type="PROSITE" id="PS00036"/>
    </source>
</evidence>
<name>A0AAD4KE14_9EURO</name>
<dbReference type="GO" id="GO:0003700">
    <property type="term" value="F:DNA-binding transcription factor activity"/>
    <property type="evidence" value="ECO:0007669"/>
    <property type="project" value="InterPro"/>
</dbReference>
<reference evidence="3" key="1">
    <citation type="submission" date="2021-12" db="EMBL/GenBank/DDBJ databases">
        <title>Convergent genome expansion in fungi linked to evolution of root-endophyte symbiosis.</title>
        <authorList>
            <consortium name="DOE Joint Genome Institute"/>
            <person name="Ke Y.-H."/>
            <person name="Bonito G."/>
            <person name="Liao H.-L."/>
            <person name="Looney B."/>
            <person name="Rojas-Flechas A."/>
            <person name="Nash J."/>
            <person name="Hameed K."/>
            <person name="Schadt C."/>
            <person name="Martin F."/>
            <person name="Crous P.W."/>
            <person name="Miettinen O."/>
            <person name="Magnuson J.K."/>
            <person name="Labbe J."/>
            <person name="Jacobson D."/>
            <person name="Doktycz M.J."/>
            <person name="Veneault-Fourrey C."/>
            <person name="Kuo A."/>
            <person name="Mondo S."/>
            <person name="Calhoun S."/>
            <person name="Riley R."/>
            <person name="Ohm R."/>
            <person name="LaButti K."/>
            <person name="Andreopoulos B."/>
            <person name="Pangilinan J."/>
            <person name="Nolan M."/>
            <person name="Tritt A."/>
            <person name="Clum A."/>
            <person name="Lipzen A."/>
            <person name="Daum C."/>
            <person name="Barry K."/>
            <person name="Grigoriev I.V."/>
            <person name="Vilgalys R."/>
        </authorList>
    </citation>
    <scope>NUCLEOTIDE SEQUENCE</scope>
    <source>
        <strain evidence="3">PMI_201</strain>
    </source>
</reference>
<gene>
    <name evidence="3" type="ORF">BGW36DRAFT_402300</name>
</gene>
<evidence type="ECO:0000313" key="4">
    <source>
        <dbReference type="Proteomes" id="UP001201262"/>
    </source>
</evidence>
<feature type="region of interest" description="Disordered" evidence="1">
    <location>
        <begin position="90"/>
        <end position="118"/>
    </location>
</feature>
<dbReference type="GeneID" id="70249137"/>
<organism evidence="3 4">
    <name type="scientific">Talaromyces proteolyticus</name>
    <dbReference type="NCBI Taxonomy" id="1131652"/>
    <lineage>
        <taxon>Eukaryota</taxon>
        <taxon>Fungi</taxon>
        <taxon>Dikarya</taxon>
        <taxon>Ascomycota</taxon>
        <taxon>Pezizomycotina</taxon>
        <taxon>Eurotiomycetes</taxon>
        <taxon>Eurotiomycetidae</taxon>
        <taxon>Eurotiales</taxon>
        <taxon>Trichocomaceae</taxon>
        <taxon>Talaromyces</taxon>
        <taxon>Talaromyces sect. Bacilispori</taxon>
    </lineage>
</organism>
<comment type="caution">
    <text evidence="3">The sequence shown here is derived from an EMBL/GenBank/DDBJ whole genome shotgun (WGS) entry which is preliminary data.</text>
</comment>
<protein>
    <recommendedName>
        <fullName evidence="2">BZIP domain-containing protein</fullName>
    </recommendedName>
</protein>
<feature type="compositionally biased region" description="Basic and acidic residues" evidence="1">
    <location>
        <begin position="96"/>
        <end position="105"/>
    </location>
</feature>